<feature type="chain" id="PRO_5037863183" description="Secreted protein" evidence="1">
    <location>
        <begin position="20"/>
        <end position="153"/>
    </location>
</feature>
<evidence type="ECO:0000313" key="3">
    <source>
        <dbReference type="Proteomes" id="UP000632858"/>
    </source>
</evidence>
<proteinExistence type="predicted"/>
<comment type="caution">
    <text evidence="2">The sequence shown here is derived from an EMBL/GenBank/DDBJ whole genome shotgun (WGS) entry which is preliminary data.</text>
</comment>
<evidence type="ECO:0000256" key="1">
    <source>
        <dbReference type="SAM" id="SignalP"/>
    </source>
</evidence>
<organism evidence="2 3">
    <name type="scientific">Arenimonas maotaiensis</name>
    <dbReference type="NCBI Taxonomy" id="1446479"/>
    <lineage>
        <taxon>Bacteria</taxon>
        <taxon>Pseudomonadati</taxon>
        <taxon>Pseudomonadota</taxon>
        <taxon>Gammaproteobacteria</taxon>
        <taxon>Lysobacterales</taxon>
        <taxon>Lysobacteraceae</taxon>
        <taxon>Arenimonas</taxon>
    </lineage>
</organism>
<reference evidence="2" key="1">
    <citation type="journal article" date="2014" name="Int. J. Syst. Evol. Microbiol.">
        <title>Complete genome sequence of Corynebacterium casei LMG S-19264T (=DSM 44701T), isolated from a smear-ripened cheese.</title>
        <authorList>
            <consortium name="US DOE Joint Genome Institute (JGI-PGF)"/>
            <person name="Walter F."/>
            <person name="Albersmeier A."/>
            <person name="Kalinowski J."/>
            <person name="Ruckert C."/>
        </authorList>
    </citation>
    <scope>NUCLEOTIDE SEQUENCE</scope>
    <source>
        <strain evidence="2">CGMCC 1.12726</strain>
    </source>
</reference>
<dbReference type="RefSeq" id="WP_188447548.1">
    <property type="nucleotide sequence ID" value="NZ_BMFO01000001.1"/>
</dbReference>
<dbReference type="AlphaFoldDB" id="A0A917FJP0"/>
<dbReference type="EMBL" id="BMFO01000001">
    <property type="protein sequence ID" value="GGF86635.1"/>
    <property type="molecule type" value="Genomic_DNA"/>
</dbReference>
<reference evidence="2" key="2">
    <citation type="submission" date="2020-09" db="EMBL/GenBank/DDBJ databases">
        <authorList>
            <person name="Sun Q."/>
            <person name="Zhou Y."/>
        </authorList>
    </citation>
    <scope>NUCLEOTIDE SEQUENCE</scope>
    <source>
        <strain evidence="2">CGMCC 1.12726</strain>
    </source>
</reference>
<sequence length="153" mass="17295">MRHFLLFSVLALASWQADAQSAEGGSIKDRMSAEQFRAAGLHKLSEAELKQLDAWFSGEKTVVVEKVVERTVEVEKKEDTSDINSNVIGEFRGWRGYTEFNLANGQVWTQAEAGALYTSKLTDPKVRIVHSNFSGWKLQVEGYNSWIKVKRVK</sequence>
<keyword evidence="3" id="KW-1185">Reference proteome</keyword>
<dbReference type="Proteomes" id="UP000632858">
    <property type="component" value="Unassembled WGS sequence"/>
</dbReference>
<keyword evidence="1" id="KW-0732">Signal</keyword>
<name>A0A917FJP0_9GAMM</name>
<evidence type="ECO:0008006" key="4">
    <source>
        <dbReference type="Google" id="ProtNLM"/>
    </source>
</evidence>
<accession>A0A917FJP0</accession>
<evidence type="ECO:0000313" key="2">
    <source>
        <dbReference type="EMBL" id="GGF86635.1"/>
    </source>
</evidence>
<protein>
    <recommendedName>
        <fullName evidence="4">Secreted protein</fullName>
    </recommendedName>
</protein>
<gene>
    <name evidence="2" type="ORF">GCM10010960_05740</name>
</gene>
<feature type="signal peptide" evidence="1">
    <location>
        <begin position="1"/>
        <end position="19"/>
    </location>
</feature>